<name>A0A162CUK3_9FLAO</name>
<gene>
    <name evidence="1" type="ORF">AWE51_02885</name>
</gene>
<reference evidence="1 2" key="1">
    <citation type="submission" date="2016-01" db="EMBL/GenBank/DDBJ databases">
        <title>The draft genome sequence of Aquimarina sp. RZW4-3-2.</title>
        <authorList>
            <person name="Wang Y."/>
        </authorList>
    </citation>
    <scope>NUCLEOTIDE SEQUENCE [LARGE SCALE GENOMIC DNA]</scope>
    <source>
        <strain evidence="1 2">RZW4-3-2</strain>
    </source>
</reference>
<dbReference type="STRING" id="1642818.AWE51_02885"/>
<evidence type="ECO:0000313" key="1">
    <source>
        <dbReference type="EMBL" id="KZS42404.1"/>
    </source>
</evidence>
<comment type="caution">
    <text evidence="1">The sequence shown here is derived from an EMBL/GenBank/DDBJ whole genome shotgun (WGS) entry which is preliminary data.</text>
</comment>
<proteinExistence type="predicted"/>
<evidence type="ECO:0000313" key="2">
    <source>
        <dbReference type="Proteomes" id="UP000076715"/>
    </source>
</evidence>
<protein>
    <submittedName>
        <fullName evidence="1">Uncharacterized protein</fullName>
    </submittedName>
</protein>
<sequence length="481" mass="54814">MTNITALESLLADRNRHVNTILIRQNNAYTNYVNLKIILMKLKKTISLIIVLQKKELSKLTFCSLLTLISFNGYNQEYVDISFDTISNSFRKQKTDQIKSISFRTDIKELKNQEDYKLIIQVDNDETTLSSKDYEIYYKPTLASKLKEKEKIFIKIKKDTLSDRTRTIKLNIRLFKGDSIAKIPNIGDFESILINIKPIRIVNGYEYLGYIGTNFDLVEGIQAKDLFFAANIFKSPEQTLKKKVGFYLSLYGNRALSQIDSSGILKRVVAVEAVSDTSYQVINETRSIRRTRFSDNLGAYISPLWKITSKKSPNSTLNLYYSPSLEFIYRRTKTSISDFGSPKLDTIPKIGDINEETARPQNLPSPRNDTFNEYSFNLGVLGIFLALENKQISVRVHGSVGYASNYFIDFEKSNSNSSILVQQSDLFFSGRAWITEPKSGVTLQAEVTNSAFNPRPFFVATLSKAFDFEKIGTIFTPLSSR</sequence>
<dbReference type="EMBL" id="LQRT01000002">
    <property type="protein sequence ID" value="KZS42404.1"/>
    <property type="molecule type" value="Genomic_DNA"/>
</dbReference>
<accession>A0A162CUK3</accession>
<organism evidence="1 2">
    <name type="scientific">Aquimarina aggregata</name>
    <dbReference type="NCBI Taxonomy" id="1642818"/>
    <lineage>
        <taxon>Bacteria</taxon>
        <taxon>Pseudomonadati</taxon>
        <taxon>Bacteroidota</taxon>
        <taxon>Flavobacteriia</taxon>
        <taxon>Flavobacteriales</taxon>
        <taxon>Flavobacteriaceae</taxon>
        <taxon>Aquimarina</taxon>
    </lineage>
</organism>
<dbReference type="AlphaFoldDB" id="A0A162CUK3"/>
<dbReference type="Proteomes" id="UP000076715">
    <property type="component" value="Unassembled WGS sequence"/>
</dbReference>
<keyword evidence="2" id="KW-1185">Reference proteome</keyword>